<name>A0A919MJZ0_9ACTN</name>
<feature type="domain" description="Mycothiol-dependent maleylpyruvate isomerase metal-binding" evidence="1">
    <location>
        <begin position="10"/>
        <end position="160"/>
    </location>
</feature>
<evidence type="ECO:0000313" key="2">
    <source>
        <dbReference type="EMBL" id="GIE10652.1"/>
    </source>
</evidence>
<evidence type="ECO:0000259" key="1">
    <source>
        <dbReference type="Pfam" id="PF11716"/>
    </source>
</evidence>
<dbReference type="InterPro" id="IPR024344">
    <property type="entry name" value="MDMPI_metal-binding"/>
</dbReference>
<dbReference type="GO" id="GO:0046872">
    <property type="term" value="F:metal ion binding"/>
    <property type="evidence" value="ECO:0007669"/>
    <property type="project" value="InterPro"/>
</dbReference>
<dbReference type="Proteomes" id="UP000598174">
    <property type="component" value="Unassembled WGS sequence"/>
</dbReference>
<evidence type="ECO:0000313" key="3">
    <source>
        <dbReference type="Proteomes" id="UP000598174"/>
    </source>
</evidence>
<dbReference type="SUPFAM" id="SSF109854">
    <property type="entry name" value="DinB/YfiT-like putative metalloenzymes"/>
    <property type="match status" value="1"/>
</dbReference>
<dbReference type="RefSeq" id="WP_203817179.1">
    <property type="nucleotide sequence ID" value="NZ_BAAABP010000071.1"/>
</dbReference>
<protein>
    <recommendedName>
        <fullName evidence="1">Mycothiol-dependent maleylpyruvate isomerase metal-binding domain-containing protein</fullName>
    </recommendedName>
</protein>
<dbReference type="Pfam" id="PF11716">
    <property type="entry name" value="MDMPI_N"/>
    <property type="match status" value="1"/>
</dbReference>
<organism evidence="2 3">
    <name type="scientific">Paractinoplanes ferrugineus</name>
    <dbReference type="NCBI Taxonomy" id="113564"/>
    <lineage>
        <taxon>Bacteria</taxon>
        <taxon>Bacillati</taxon>
        <taxon>Actinomycetota</taxon>
        <taxon>Actinomycetes</taxon>
        <taxon>Micromonosporales</taxon>
        <taxon>Micromonosporaceae</taxon>
        <taxon>Paractinoplanes</taxon>
    </lineage>
</organism>
<dbReference type="AlphaFoldDB" id="A0A919MJZ0"/>
<reference evidence="2" key="1">
    <citation type="submission" date="2021-01" db="EMBL/GenBank/DDBJ databases">
        <title>Whole genome shotgun sequence of Actinoplanes ferrugineus NBRC 15555.</title>
        <authorList>
            <person name="Komaki H."/>
            <person name="Tamura T."/>
        </authorList>
    </citation>
    <scope>NUCLEOTIDE SEQUENCE</scope>
    <source>
        <strain evidence="2">NBRC 15555</strain>
    </source>
</reference>
<gene>
    <name evidence="2" type="ORF">Afe05nite_24920</name>
</gene>
<accession>A0A919MJZ0</accession>
<dbReference type="InterPro" id="IPR034660">
    <property type="entry name" value="DinB/YfiT-like"/>
</dbReference>
<dbReference type="EMBL" id="BOMM01000016">
    <property type="protein sequence ID" value="GIE10652.1"/>
    <property type="molecule type" value="Genomic_DNA"/>
</dbReference>
<dbReference type="Gene3D" id="1.20.120.450">
    <property type="entry name" value="dinb family like domain"/>
    <property type="match status" value="1"/>
</dbReference>
<keyword evidence="3" id="KW-1185">Reference proteome</keyword>
<comment type="caution">
    <text evidence="2">The sequence shown here is derived from an EMBL/GenBank/DDBJ whole genome shotgun (WGS) entry which is preliminary data.</text>
</comment>
<proteinExistence type="predicted"/>
<sequence>MTLEDRLTTLDELWSAWAAVGAGLTGADWPRPTRLDGWDLRALWAHAAGWPFGFSMLVGRVTDAEPTHRRAAELLREFNEPGGIANTGRDQVAGAARDDAARYTTEQLVGQFAVTGPEAVAVARGLGPVTVDYFGRAVLPLAEAVSIGVLEATVHLLDVQRALGRTPAVPEAGLAHTAEVLAQIAPPVDFIEAATGRASADLFPVLS</sequence>